<proteinExistence type="predicted"/>
<dbReference type="AlphaFoldDB" id="A0AB39TA64"/>
<feature type="transmembrane region" description="Helical" evidence="1">
    <location>
        <begin position="12"/>
        <end position="30"/>
    </location>
</feature>
<keyword evidence="1" id="KW-0472">Membrane</keyword>
<dbReference type="InterPro" id="IPR006976">
    <property type="entry name" value="VanZ-like"/>
</dbReference>
<feature type="transmembrane region" description="Helical" evidence="1">
    <location>
        <begin position="82"/>
        <end position="99"/>
    </location>
</feature>
<feature type="transmembrane region" description="Helical" evidence="1">
    <location>
        <begin position="106"/>
        <end position="124"/>
    </location>
</feature>
<dbReference type="Pfam" id="PF04892">
    <property type="entry name" value="VanZ"/>
    <property type="match status" value="1"/>
</dbReference>
<feature type="transmembrane region" description="Helical" evidence="1">
    <location>
        <begin position="42"/>
        <end position="62"/>
    </location>
</feature>
<reference evidence="3" key="1">
    <citation type="submission" date="2024-07" db="EMBL/GenBank/DDBJ databases">
        <authorList>
            <person name="Yu S.T."/>
        </authorList>
    </citation>
    <scope>NUCLEOTIDE SEQUENCE</scope>
    <source>
        <strain evidence="3">R44</strain>
    </source>
</reference>
<evidence type="ECO:0000256" key="1">
    <source>
        <dbReference type="SAM" id="Phobius"/>
    </source>
</evidence>
<feature type="domain" description="VanZ-like" evidence="2">
    <location>
        <begin position="50"/>
        <end position="152"/>
    </location>
</feature>
<organism evidence="3">
    <name type="scientific">Streptomyces sp. R44</name>
    <dbReference type="NCBI Taxonomy" id="3238633"/>
    <lineage>
        <taxon>Bacteria</taxon>
        <taxon>Bacillati</taxon>
        <taxon>Actinomycetota</taxon>
        <taxon>Actinomycetes</taxon>
        <taxon>Kitasatosporales</taxon>
        <taxon>Streptomycetaceae</taxon>
        <taxon>Streptomyces</taxon>
    </lineage>
</organism>
<accession>A0AB39TA64</accession>
<gene>
    <name evidence="3" type="ORF">AB5J54_39160</name>
</gene>
<feature type="transmembrane region" description="Helical" evidence="1">
    <location>
        <begin position="136"/>
        <end position="156"/>
    </location>
</feature>
<dbReference type="EMBL" id="CP163444">
    <property type="protein sequence ID" value="XDQ76166.1"/>
    <property type="molecule type" value="Genomic_DNA"/>
</dbReference>
<evidence type="ECO:0000313" key="3">
    <source>
        <dbReference type="EMBL" id="XDQ76166.1"/>
    </source>
</evidence>
<dbReference type="RefSeq" id="WP_369148721.1">
    <property type="nucleotide sequence ID" value="NZ_CP163444.1"/>
</dbReference>
<keyword evidence="1" id="KW-0812">Transmembrane</keyword>
<keyword evidence="1" id="KW-1133">Transmembrane helix</keyword>
<feature type="transmembrane region" description="Helical" evidence="1">
    <location>
        <begin position="168"/>
        <end position="188"/>
    </location>
</feature>
<sequence length="466" mass="49879">MFTAIFQDHYGYLAGCALAALALAGAAWWAAHRLGSRRGRWWAGLAATVTLMIGVTFMGSGPAAGQCVINHDALEPFRTTQGLWNLAMTVPLGLFAMMASRRPLPVLVGVVTLPLAVEFVQGTVDGLGRVCDSADAEMNILGGVAGAAVAALVLAVRGRVDWRAGARAALVASAVLLVIGAGAARPAVSFTHLDGTGLSEAGTEQRKAVEEALREAFGDRYVLGRVYNQPCVGVPCTNVFFGLLRRDKAHPEGYGDGTLSWPDRKRLRIVFEDGDRPTAMGFPVSGARAPSDAKEAYEAAQRYVGAHYPWAREAGAHTTYPVGERAELGWTTGWTWVDDGVLMPRALDVQIDREGRVSQLDVTLGPTHLELEKAKLSADQAEQAVRERLVARSRGRGLPDELRLKALALKAVERDGTWRAEWLVSETFGDGGQGAAPPDPYSPDVRWVDSLTGDVYTGLFDTAGTE</sequence>
<protein>
    <submittedName>
        <fullName evidence="3">VanZ family protein</fullName>
    </submittedName>
</protein>
<evidence type="ECO:0000259" key="2">
    <source>
        <dbReference type="Pfam" id="PF04892"/>
    </source>
</evidence>
<name>A0AB39TA64_9ACTN</name>